<keyword evidence="5 10" id="KW-0460">Magnesium</keyword>
<evidence type="ECO:0000313" key="11">
    <source>
        <dbReference type="EMBL" id="AMM40903.1"/>
    </source>
</evidence>
<dbReference type="PANTHER" id="PTHR34353">
    <property type="entry name" value="CRISPR-ASSOCIATED ENDONUCLEASE CAS1 1"/>
    <property type="match status" value="1"/>
</dbReference>
<evidence type="ECO:0000256" key="1">
    <source>
        <dbReference type="ARBA" id="ARBA00022722"/>
    </source>
</evidence>
<dbReference type="RefSeq" id="WP_066062088.1">
    <property type="nucleotide sequence ID" value="NZ_CP013015.1"/>
</dbReference>
<dbReference type="PANTHER" id="PTHR34353:SF2">
    <property type="entry name" value="CRISPR-ASSOCIATED ENDONUCLEASE CAS1 1"/>
    <property type="match status" value="1"/>
</dbReference>
<keyword evidence="12" id="KW-1185">Reference proteome</keyword>
<dbReference type="GO" id="GO:0051607">
    <property type="term" value="P:defense response to virus"/>
    <property type="evidence" value="ECO:0007669"/>
    <property type="project" value="UniProtKB-UniRule"/>
</dbReference>
<keyword evidence="8 10" id="KW-0464">Manganese</keyword>
<keyword evidence="3 10" id="KW-0255">Endonuclease</keyword>
<comment type="subunit">
    <text evidence="9 10">Homodimer, forms a heterotetramer with a Cas2 homodimer.</text>
</comment>
<dbReference type="Gene3D" id="1.20.120.920">
    <property type="entry name" value="CRISPR-associated endonuclease Cas1, C-terminal domain"/>
    <property type="match status" value="1"/>
</dbReference>
<dbReference type="CDD" id="cd09634">
    <property type="entry name" value="Cas1_I-II-III"/>
    <property type="match status" value="1"/>
</dbReference>
<keyword evidence="2 10" id="KW-0479">Metal-binding</keyword>
<dbReference type="GO" id="GO:0043571">
    <property type="term" value="P:maintenance of CRISPR repeat elements"/>
    <property type="evidence" value="ECO:0007669"/>
    <property type="project" value="UniProtKB-UniRule"/>
</dbReference>
<dbReference type="Gene3D" id="3.100.10.20">
    <property type="entry name" value="CRISPR-associated endonuclease Cas1, N-terminal domain"/>
    <property type="match status" value="1"/>
</dbReference>
<comment type="function">
    <text evidence="10">CRISPR (clustered regularly interspaced short palindromic repeat), is an adaptive immune system that provides protection against mobile genetic elements (viruses, transposable elements and conjugative plasmids). CRISPR clusters contain spacers, sequences complementary to antecedent mobile elements, and target invading nucleic acids. CRISPR clusters are transcribed and processed into CRISPR RNA (crRNA). Acts as a dsDNA endonuclease. Involved in the integration of spacer DNA into the CRISPR cassette.</text>
</comment>
<organism evidence="11 12">
    <name type="scientific">Desulfofervidus auxilii</name>
    <dbReference type="NCBI Taxonomy" id="1621989"/>
    <lineage>
        <taxon>Bacteria</taxon>
        <taxon>Pseudomonadati</taxon>
        <taxon>Thermodesulfobacteriota</taxon>
        <taxon>Candidatus Desulfofervidia</taxon>
        <taxon>Candidatus Desulfofervidales</taxon>
        <taxon>Candidatus Desulfofervidaceae</taxon>
        <taxon>Candidatus Desulfofervidus</taxon>
    </lineage>
</organism>
<gene>
    <name evidence="10" type="primary">cas1</name>
    <name evidence="11" type="ORF">HS1_001099</name>
</gene>
<evidence type="ECO:0000256" key="2">
    <source>
        <dbReference type="ARBA" id="ARBA00022723"/>
    </source>
</evidence>
<dbReference type="GO" id="GO:0016787">
    <property type="term" value="F:hydrolase activity"/>
    <property type="evidence" value="ECO:0007669"/>
    <property type="project" value="UniProtKB-KW"/>
</dbReference>
<feature type="binding site" evidence="10">
    <location>
        <position position="156"/>
    </location>
    <ligand>
        <name>Mn(2+)</name>
        <dbReference type="ChEBI" id="CHEBI:29035"/>
    </ligand>
</feature>
<dbReference type="HAMAP" id="MF_01470">
    <property type="entry name" value="Cas1"/>
    <property type="match status" value="1"/>
</dbReference>
<dbReference type="EC" id="3.1.-.-" evidence="10"/>
<dbReference type="KEGG" id="daw:HS1_001099"/>
<dbReference type="Proteomes" id="UP000070560">
    <property type="component" value="Chromosome"/>
</dbReference>
<sequence length="328" mass="37807">MAVFYAVEQGINLQKDGERLVVKKEGRVLKTIHFHNLEQVILMGRICISPAVIATLLKRRIDTVFLTKTGKYLGRLASLIGKNIELRLTQFERIKDPQFRLTITKAIVKGKIENQQMLLRRINRKGLGLEDVILKLRGMAKRVEKEDDIEVLRGIEGIASRLYFSAYAAGFGKGIEFKGRERRPPKDPVNSLLSLGYTFLFSNVFSIINMVGLDPYLGCYHTVDYGRPSLALDLMEEWRPVIVDALVLSVFNLKVLNEEDFTESEDGLFLSQDALRKFIVQFERKMGERVTHPFRETKIRYRSYIEAQVRSFVHVLRDEDTYKAAVFR</sequence>
<evidence type="ECO:0000256" key="10">
    <source>
        <dbReference type="HAMAP-Rule" id="MF_01470"/>
    </source>
</evidence>
<reference evidence="11 12" key="1">
    <citation type="submission" date="2015-10" db="EMBL/GenBank/DDBJ databases">
        <title>Candidatus Desulfofervidus auxilii, a hydrogenotrophic sulfate-reducing bacterium involved in the thermophilic anaerobic oxidation of methane.</title>
        <authorList>
            <person name="Krukenberg V."/>
            <person name="Richter M."/>
            <person name="Wegener G."/>
        </authorList>
    </citation>
    <scope>NUCLEOTIDE SEQUENCE [LARGE SCALE GENOMIC DNA]</scope>
    <source>
        <strain evidence="11 12">HS1</strain>
    </source>
</reference>
<keyword evidence="6 10" id="KW-0051">Antiviral defense</keyword>
<dbReference type="EMBL" id="CP013015">
    <property type="protein sequence ID" value="AMM40903.1"/>
    <property type="molecule type" value="Genomic_DNA"/>
</dbReference>
<evidence type="ECO:0000256" key="6">
    <source>
        <dbReference type="ARBA" id="ARBA00023118"/>
    </source>
</evidence>
<protein>
    <recommendedName>
        <fullName evidence="10">CRISPR-associated endonuclease Cas1</fullName>
        <ecNumber evidence="10">3.1.-.-</ecNumber>
    </recommendedName>
</protein>
<dbReference type="GO" id="GO:0003677">
    <property type="term" value="F:DNA binding"/>
    <property type="evidence" value="ECO:0007669"/>
    <property type="project" value="UniProtKB-KW"/>
</dbReference>
<keyword evidence="4 10" id="KW-0378">Hydrolase</keyword>
<name>A0A7U4QK93_DESA2</name>
<dbReference type="Pfam" id="PF01867">
    <property type="entry name" value="Cas_Cas1"/>
    <property type="match status" value="1"/>
</dbReference>
<keyword evidence="1 10" id="KW-0540">Nuclease</keyword>
<accession>A0A7U4QK93</accession>
<dbReference type="AlphaFoldDB" id="A0A7U4QK93"/>
<dbReference type="GO" id="GO:0046872">
    <property type="term" value="F:metal ion binding"/>
    <property type="evidence" value="ECO:0007669"/>
    <property type="project" value="UniProtKB-UniRule"/>
</dbReference>
<evidence type="ECO:0000256" key="9">
    <source>
        <dbReference type="ARBA" id="ARBA00038592"/>
    </source>
</evidence>
<dbReference type="GO" id="GO:0004519">
    <property type="term" value="F:endonuclease activity"/>
    <property type="evidence" value="ECO:0007669"/>
    <property type="project" value="UniProtKB-UniRule"/>
</dbReference>
<evidence type="ECO:0000256" key="5">
    <source>
        <dbReference type="ARBA" id="ARBA00022842"/>
    </source>
</evidence>
<dbReference type="OrthoDB" id="9803119at2"/>
<feature type="binding site" evidence="10">
    <location>
        <position position="221"/>
    </location>
    <ligand>
        <name>Mn(2+)</name>
        <dbReference type="ChEBI" id="CHEBI:29035"/>
    </ligand>
</feature>
<dbReference type="InterPro" id="IPR042211">
    <property type="entry name" value="CRISPR-assoc_Cas1_N"/>
</dbReference>
<evidence type="ECO:0000256" key="7">
    <source>
        <dbReference type="ARBA" id="ARBA00023125"/>
    </source>
</evidence>
<evidence type="ECO:0000313" key="12">
    <source>
        <dbReference type="Proteomes" id="UP000070560"/>
    </source>
</evidence>
<evidence type="ECO:0000256" key="4">
    <source>
        <dbReference type="ARBA" id="ARBA00022801"/>
    </source>
</evidence>
<comment type="similarity">
    <text evidence="10">Belongs to the CRISPR-associated endonuclease Cas1 family.</text>
</comment>
<dbReference type="InterPro" id="IPR002729">
    <property type="entry name" value="CRISPR-assoc_Cas1"/>
</dbReference>
<evidence type="ECO:0000256" key="8">
    <source>
        <dbReference type="ARBA" id="ARBA00023211"/>
    </source>
</evidence>
<feature type="binding site" evidence="10">
    <location>
        <position position="236"/>
    </location>
    <ligand>
        <name>Mn(2+)</name>
        <dbReference type="ChEBI" id="CHEBI:29035"/>
    </ligand>
</feature>
<dbReference type="NCBIfam" id="TIGR00287">
    <property type="entry name" value="cas1"/>
    <property type="match status" value="1"/>
</dbReference>
<keyword evidence="7 10" id="KW-0238">DNA-binding</keyword>
<comment type="cofactor">
    <cofactor evidence="10">
        <name>Mg(2+)</name>
        <dbReference type="ChEBI" id="CHEBI:18420"/>
    </cofactor>
    <cofactor evidence="10">
        <name>Mn(2+)</name>
        <dbReference type="ChEBI" id="CHEBI:29035"/>
    </cofactor>
</comment>
<dbReference type="InterPro" id="IPR050646">
    <property type="entry name" value="Cas1"/>
</dbReference>
<evidence type="ECO:0000256" key="3">
    <source>
        <dbReference type="ARBA" id="ARBA00022759"/>
    </source>
</evidence>
<dbReference type="InterPro" id="IPR042206">
    <property type="entry name" value="CRISPR-assoc_Cas1_C"/>
</dbReference>
<proteinExistence type="inferred from homology"/>